<feature type="compositionally biased region" description="Acidic residues" evidence="3">
    <location>
        <begin position="41"/>
        <end position="50"/>
    </location>
</feature>
<dbReference type="InterPro" id="IPR000795">
    <property type="entry name" value="T_Tr_GTP-bd_dom"/>
</dbReference>
<dbReference type="GO" id="GO:0034485">
    <property type="term" value="F:phosphatidylinositol-3,4,5-trisphosphate 5-phosphatase activity"/>
    <property type="evidence" value="ECO:0007669"/>
    <property type="project" value="TreeGrafter"/>
</dbReference>
<dbReference type="GO" id="GO:0046856">
    <property type="term" value="P:phosphatidylinositol dephosphorylation"/>
    <property type="evidence" value="ECO:0007669"/>
    <property type="project" value="InterPro"/>
</dbReference>
<dbReference type="GO" id="GO:0005525">
    <property type="term" value="F:GTP binding"/>
    <property type="evidence" value="ECO:0007669"/>
    <property type="project" value="InterPro"/>
</dbReference>
<organism evidence="5">
    <name type="scientific">Salvia splendens</name>
    <name type="common">Scarlet sage</name>
    <dbReference type="NCBI Taxonomy" id="180675"/>
    <lineage>
        <taxon>Eukaryota</taxon>
        <taxon>Viridiplantae</taxon>
        <taxon>Streptophyta</taxon>
        <taxon>Embryophyta</taxon>
        <taxon>Tracheophyta</taxon>
        <taxon>Spermatophyta</taxon>
        <taxon>Magnoliopsida</taxon>
        <taxon>eudicotyledons</taxon>
        <taxon>Gunneridae</taxon>
        <taxon>Pentapetalae</taxon>
        <taxon>asterids</taxon>
        <taxon>lamiids</taxon>
        <taxon>Lamiales</taxon>
        <taxon>Lamiaceae</taxon>
        <taxon>Nepetoideae</taxon>
        <taxon>Mentheae</taxon>
        <taxon>Salviinae</taxon>
        <taxon>Salvia</taxon>
        <taxon>Salvia subgen. Calosphace</taxon>
        <taxon>core Calosphace</taxon>
    </lineage>
</organism>
<dbReference type="PROSITE" id="PS51722">
    <property type="entry name" value="G_TR_2"/>
    <property type="match status" value="1"/>
</dbReference>
<dbReference type="Gene3D" id="3.40.50.300">
    <property type="entry name" value="P-loop containing nucleotide triphosphate hydrolases"/>
    <property type="match status" value="1"/>
</dbReference>
<keyword evidence="2" id="KW-0378">Hydrolase</keyword>
<dbReference type="SMART" id="SM00128">
    <property type="entry name" value="IPPc"/>
    <property type="match status" value="1"/>
</dbReference>
<feature type="compositionally biased region" description="Basic and acidic residues" evidence="3">
    <location>
        <begin position="862"/>
        <end position="879"/>
    </location>
</feature>
<feature type="region of interest" description="Disordered" evidence="3">
    <location>
        <begin position="745"/>
        <end position="1001"/>
    </location>
</feature>
<feature type="region of interest" description="Disordered" evidence="3">
    <location>
        <begin position="30"/>
        <end position="60"/>
    </location>
</feature>
<feature type="compositionally biased region" description="Basic and acidic residues" evidence="3">
    <location>
        <begin position="894"/>
        <end position="943"/>
    </location>
</feature>
<feature type="compositionally biased region" description="Polar residues" evidence="3">
    <location>
        <begin position="1021"/>
        <end position="1037"/>
    </location>
</feature>
<feature type="compositionally biased region" description="Acidic residues" evidence="3">
    <location>
        <begin position="838"/>
        <end position="847"/>
    </location>
</feature>
<evidence type="ECO:0000313" key="6">
    <source>
        <dbReference type="Proteomes" id="UP000298416"/>
    </source>
</evidence>
<dbReference type="InterPro" id="IPR036691">
    <property type="entry name" value="Endo/exonu/phosph_ase_sf"/>
</dbReference>
<dbReference type="GO" id="GO:0004445">
    <property type="term" value="F:inositol-polyphosphate 5-phosphatase activity"/>
    <property type="evidence" value="ECO:0007669"/>
    <property type="project" value="InterPro"/>
</dbReference>
<accession>A0A8X8Y3T4</accession>
<dbReference type="Pfam" id="PF00009">
    <property type="entry name" value="GTP_EFTU"/>
    <property type="match status" value="1"/>
</dbReference>
<dbReference type="Gene3D" id="3.60.10.10">
    <property type="entry name" value="Endonuclease/exonuclease/phosphatase"/>
    <property type="match status" value="2"/>
</dbReference>
<feature type="compositionally biased region" description="Basic and acidic residues" evidence="3">
    <location>
        <begin position="772"/>
        <end position="791"/>
    </location>
</feature>
<dbReference type="FunFam" id="3.60.10.10:FF:000038">
    <property type="entry name" value="type IV inositol polyphosphate 5-phosphatase 3"/>
    <property type="match status" value="1"/>
</dbReference>
<protein>
    <recommendedName>
        <fullName evidence="4">Tr-type G domain-containing protein</fullName>
    </recommendedName>
</protein>
<name>A0A8X8Y3T4_SALSN</name>
<evidence type="ECO:0000256" key="3">
    <source>
        <dbReference type="SAM" id="MobiDB-lite"/>
    </source>
</evidence>
<feature type="compositionally biased region" description="Basic residues" evidence="3">
    <location>
        <begin position="792"/>
        <end position="802"/>
    </location>
</feature>
<comment type="similarity">
    <text evidence="1">Belongs to the inositol polyphosphate 5-phosphatase family.</text>
</comment>
<feature type="domain" description="Tr-type G" evidence="4">
    <location>
        <begin position="1095"/>
        <end position="1250"/>
    </location>
</feature>
<evidence type="ECO:0000256" key="2">
    <source>
        <dbReference type="ARBA" id="ARBA00022801"/>
    </source>
</evidence>
<evidence type="ECO:0000259" key="4">
    <source>
        <dbReference type="PROSITE" id="PS51722"/>
    </source>
</evidence>
<dbReference type="AlphaFoldDB" id="A0A8X8Y3T4"/>
<dbReference type="CDD" id="cd01887">
    <property type="entry name" value="IF2_eIF5B"/>
    <property type="match status" value="1"/>
</dbReference>
<dbReference type="InterPro" id="IPR027417">
    <property type="entry name" value="P-loop_NTPase"/>
</dbReference>
<feature type="compositionally biased region" description="Basic and acidic residues" evidence="3">
    <location>
        <begin position="951"/>
        <end position="960"/>
    </location>
</feature>
<dbReference type="InterPro" id="IPR045849">
    <property type="entry name" value="IP5P_plant"/>
</dbReference>
<evidence type="ECO:0000256" key="1">
    <source>
        <dbReference type="ARBA" id="ARBA00010768"/>
    </source>
</evidence>
<feature type="compositionally biased region" description="Basic and acidic residues" evidence="3">
    <location>
        <begin position="51"/>
        <end position="60"/>
    </location>
</feature>
<dbReference type="PANTHER" id="PTHR45666:SF5">
    <property type="entry name" value="TYPE IV INOSITOL POLYPHOSPHATE 5-PHOSPHATASE 3"/>
    <property type="match status" value="1"/>
</dbReference>
<dbReference type="Proteomes" id="UP000298416">
    <property type="component" value="Unassembled WGS sequence"/>
</dbReference>
<feature type="compositionally biased region" description="Acidic residues" evidence="3">
    <location>
        <begin position="751"/>
        <end position="763"/>
    </location>
</feature>
<dbReference type="PANTHER" id="PTHR45666">
    <property type="entry name" value="TYPE IV INOSITOL POLYPHOSPHATE 5-PHOSPHATASE 9"/>
    <property type="match status" value="1"/>
</dbReference>
<reference evidence="5" key="2">
    <citation type="submission" date="2020-08" db="EMBL/GenBank/DDBJ databases">
        <title>Plant Genome Project.</title>
        <authorList>
            <person name="Zhang R.-G."/>
        </authorList>
    </citation>
    <scope>NUCLEOTIDE SEQUENCE</scope>
    <source>
        <strain evidence="5">Huo1</strain>
        <tissue evidence="5">Leaf</tissue>
    </source>
</reference>
<keyword evidence="6" id="KW-1185">Reference proteome</keyword>
<feature type="region of interest" description="Disordered" evidence="3">
    <location>
        <begin position="1021"/>
        <end position="1054"/>
    </location>
</feature>
<dbReference type="SUPFAM" id="SSF56219">
    <property type="entry name" value="DNase I-like"/>
    <property type="match status" value="2"/>
</dbReference>
<dbReference type="InterPro" id="IPR000300">
    <property type="entry name" value="IPPc"/>
</dbReference>
<reference evidence="5" key="1">
    <citation type="submission" date="2018-01" db="EMBL/GenBank/DDBJ databases">
        <authorList>
            <person name="Mao J.F."/>
        </authorList>
    </citation>
    <scope>NUCLEOTIDE SEQUENCE</scope>
    <source>
        <strain evidence="5">Huo1</strain>
        <tissue evidence="5">Leaf</tissue>
    </source>
</reference>
<dbReference type="EMBL" id="PNBA02000005">
    <property type="protein sequence ID" value="KAG6422943.1"/>
    <property type="molecule type" value="Genomic_DNA"/>
</dbReference>
<feature type="compositionally biased region" description="Basic and acidic residues" evidence="3">
    <location>
        <begin position="1038"/>
        <end position="1047"/>
    </location>
</feature>
<sequence length="1277" mass="145723">MKLQKMRSHRQQQQVSWRRTVLRKWLNRSTSNSDYSADSDFSSDSDSDQEYCERPKESRFKHEKHDNVKFDTNTKECCDGPKESRFKNEIAKEQKIDANEALPRLRRRNSETFRAQYIKPKEIRICAATWNVGGLTPDDDLDLDGWLDIAEPADIYVIGFQEIIPLNAGNIFGAEDTRPVQKWKNIIRETLNRVSPMTRFKSYSDIPSPSRFQPTEDALVIDEEVALESDSDIEEAIYTVNEHTSGFDDGGTDFDCDDASFPEDPVHFDRAMEKESLQSSSSKRLDRLHCLKVNDSEENVEESNAQYTKILSKTLSGTEKIGLSWPEPPLHLLGQHILEKSNSFGSSKSFKTLKSFRTHSSFKSSTINERSMESELKALAEIDLDSLISRKRRPAYVRIVSKQMVGVFITVWVRRSLRRYIQNVNVSAVGVGVMGYIGNKGAVSVSMSVHQTVFCFVCTHLTAGEKEADAVKRNADVHEIHRRSRFNFCSAMGLPNRIYDHERIIWLGDLNYRINLPYERTRELISKKDWSKLLEQDQLARELKKGRAFDGWSEGSLSFAPTYKYELNSDTYIGEDPKAARRTPAWCDRVLSFGTGMRLVNYRRSEIKLSDHRPVTASYMVEVEVFSQKKLQRALTFTNAEVEEEDIVMDVGVNTGLHLPILEEVSGWTRRIGSVEAMIEEAASDPLNGRCSFLVPIFWRLGCGDGHCIFMAQVPCHMDFVNRKYNLSNLMGRKKISVVVRRVVNQRRSEEDESSKEEQDDVGDTPPDIVEQDQHGGDSRDKKPNSEDLASKNKKKKKKGKRNQQEEEEDLDKILAELGLGPSAAAPPEEKLRNQPAEQEDAEEEGPVEIVTTKKKKKKKGKEKERASSAPAIEEKPEETITETTNRSKRVPKHVREIQERLAQLKEAEERKKREEEMFRKEEEERLKQELERLAEEKKAIKEGEEEGEAPPEKNKKESFLHNGADGDDEEWDAKSWDEVDLKLPGESGFADGEVDSEPESIWLDEKVTSLMPSKLENVDAQKNSVAEKNNKKNSSTQDKKNKKEVADDQPVQNGPNLRSPICCIMGHVDAGKTKLLDCIRENKGAESRCKAQYPGLLVIDTPGHKSFNNLRFRGSSLCDIAVLVVDIIHGLEPQTIESLNLLKKGNTDFVIALNKVDRLYGWKTCHNAPIGKAIRQQSKDVMLKFNMRLTRIITQFKEQGLNTELYYKNKDMGDTYNIVPTSAISGEGIPDLLLLLVQWAPKKMIERLTYSHKLQACYQSSLIWCCFRTRKILILQ</sequence>
<feature type="compositionally biased region" description="Basic and acidic residues" evidence="3">
    <location>
        <begin position="973"/>
        <end position="984"/>
    </location>
</feature>
<comment type="caution">
    <text evidence="5">The sequence shown here is derived from an EMBL/GenBank/DDBJ whole genome shotgun (WGS) entry which is preliminary data.</text>
</comment>
<dbReference type="Pfam" id="PF22669">
    <property type="entry name" value="Exo_endo_phos2"/>
    <property type="match status" value="2"/>
</dbReference>
<dbReference type="GO" id="GO:0004439">
    <property type="term" value="F:phosphatidylinositol-4,5-bisphosphate 5-phosphatase activity"/>
    <property type="evidence" value="ECO:0007669"/>
    <property type="project" value="TreeGrafter"/>
</dbReference>
<gene>
    <name evidence="5" type="ORF">SASPL_113326</name>
</gene>
<proteinExistence type="inferred from homology"/>
<feature type="compositionally biased region" description="Low complexity" evidence="3">
    <location>
        <begin position="31"/>
        <end position="40"/>
    </location>
</feature>
<dbReference type="SUPFAM" id="SSF52540">
    <property type="entry name" value="P-loop containing nucleoside triphosphate hydrolases"/>
    <property type="match status" value="1"/>
</dbReference>
<dbReference type="GO" id="GO:0003924">
    <property type="term" value="F:GTPase activity"/>
    <property type="evidence" value="ECO:0007669"/>
    <property type="project" value="InterPro"/>
</dbReference>
<evidence type="ECO:0000313" key="5">
    <source>
        <dbReference type="EMBL" id="KAG6422943.1"/>
    </source>
</evidence>